<dbReference type="SUPFAM" id="SSF50978">
    <property type="entry name" value="WD40 repeat-like"/>
    <property type="match status" value="2"/>
</dbReference>
<feature type="domain" description="CAF1B/HIR1 beta-propeller" evidence="12">
    <location>
        <begin position="1"/>
        <end position="352"/>
    </location>
</feature>
<evidence type="ECO:0000256" key="4">
    <source>
        <dbReference type="ARBA" id="ARBA00022737"/>
    </source>
</evidence>
<keyword evidence="5" id="KW-0156">Chromatin regulator</keyword>
<dbReference type="Pfam" id="PF07569">
    <property type="entry name" value="Hira"/>
    <property type="match status" value="1"/>
</dbReference>
<comment type="subcellular location">
    <subcellularLocation>
        <location evidence="1">Nucleus</location>
    </subcellularLocation>
</comment>
<accession>A0A085MXL3</accession>
<gene>
    <name evidence="13" type="ORF">M514_05660</name>
</gene>
<keyword evidence="6" id="KW-0805">Transcription regulation</keyword>
<protein>
    <submittedName>
        <fullName evidence="13">Uncharacterized protein</fullName>
    </submittedName>
</protein>
<dbReference type="Proteomes" id="UP000030758">
    <property type="component" value="Unassembled WGS sequence"/>
</dbReference>
<evidence type="ECO:0000259" key="12">
    <source>
        <dbReference type="Pfam" id="PF24105"/>
    </source>
</evidence>
<dbReference type="GO" id="GO:0005634">
    <property type="term" value="C:nucleus"/>
    <property type="evidence" value="ECO:0007669"/>
    <property type="project" value="UniProtKB-SubCell"/>
</dbReference>
<evidence type="ECO:0000256" key="9">
    <source>
        <dbReference type="PROSITE-ProRule" id="PRU00221"/>
    </source>
</evidence>
<dbReference type="InterPro" id="IPR055410">
    <property type="entry name" value="Beta-prop_CAF1B_HIR1"/>
</dbReference>
<evidence type="ECO:0000256" key="6">
    <source>
        <dbReference type="ARBA" id="ARBA00023015"/>
    </source>
</evidence>
<dbReference type="Pfam" id="PF24105">
    <property type="entry name" value="Beta-prop_CAF1B_HIR1"/>
    <property type="match status" value="1"/>
</dbReference>
<feature type="repeat" description="WD" evidence="9">
    <location>
        <begin position="122"/>
        <end position="154"/>
    </location>
</feature>
<evidence type="ECO:0000313" key="13">
    <source>
        <dbReference type="EMBL" id="KFD61959.1"/>
    </source>
</evidence>
<feature type="repeat" description="WD" evidence="9">
    <location>
        <begin position="66"/>
        <end position="97"/>
    </location>
</feature>
<dbReference type="PANTHER" id="PTHR13831:SF0">
    <property type="entry name" value="PROTEIN HIRA"/>
    <property type="match status" value="1"/>
</dbReference>
<evidence type="ECO:0000259" key="11">
    <source>
        <dbReference type="Pfam" id="PF07569"/>
    </source>
</evidence>
<comment type="similarity">
    <text evidence="2">Belongs to the WD repeat HIR1 family.</text>
</comment>
<evidence type="ECO:0000256" key="2">
    <source>
        <dbReference type="ARBA" id="ARBA00007306"/>
    </source>
</evidence>
<feature type="domain" description="Protein HIRA-like C-terminal" evidence="11">
    <location>
        <begin position="874"/>
        <end position="1065"/>
    </location>
</feature>
<dbReference type="GO" id="GO:0000785">
    <property type="term" value="C:chromatin"/>
    <property type="evidence" value="ECO:0007669"/>
    <property type="project" value="TreeGrafter"/>
</dbReference>
<evidence type="ECO:0000256" key="3">
    <source>
        <dbReference type="ARBA" id="ARBA00022574"/>
    </source>
</evidence>
<dbReference type="PROSITE" id="PS50294">
    <property type="entry name" value="WD_REPEATS_REGION"/>
    <property type="match status" value="3"/>
</dbReference>
<dbReference type="EMBL" id="KL367605">
    <property type="protein sequence ID" value="KFD61959.1"/>
    <property type="molecule type" value="Genomic_DNA"/>
</dbReference>
<dbReference type="Gene3D" id="2.130.10.10">
    <property type="entry name" value="YVTN repeat-like/Quinoprotein amine dehydrogenase"/>
    <property type="match status" value="2"/>
</dbReference>
<proteinExistence type="inferred from homology"/>
<dbReference type="PROSITE" id="PS50082">
    <property type="entry name" value="WD_REPEATS_2"/>
    <property type="match status" value="3"/>
</dbReference>
<evidence type="ECO:0000256" key="10">
    <source>
        <dbReference type="SAM" id="MobiDB-lite"/>
    </source>
</evidence>
<dbReference type="InterPro" id="IPR031120">
    <property type="entry name" value="HIR1-like"/>
</dbReference>
<dbReference type="GO" id="GO:0006355">
    <property type="term" value="P:regulation of DNA-templated transcription"/>
    <property type="evidence" value="ECO:0007669"/>
    <property type="project" value="InterPro"/>
</dbReference>
<dbReference type="InterPro" id="IPR036322">
    <property type="entry name" value="WD40_repeat_dom_sf"/>
</dbReference>
<name>A0A085MXL3_9BILA</name>
<keyword evidence="8" id="KW-0539">Nucleus</keyword>
<dbReference type="InterPro" id="IPR011494">
    <property type="entry name" value="HIRA-like_C"/>
</dbReference>
<evidence type="ECO:0000256" key="5">
    <source>
        <dbReference type="ARBA" id="ARBA00022853"/>
    </source>
</evidence>
<keyword evidence="4" id="KW-0677">Repeat</keyword>
<evidence type="ECO:0000256" key="7">
    <source>
        <dbReference type="ARBA" id="ARBA00023163"/>
    </source>
</evidence>
<dbReference type="PANTHER" id="PTHR13831">
    <property type="entry name" value="MEMBER OF THE HIR1 FAMILY OF WD-REPEAT PROTEINS"/>
    <property type="match status" value="1"/>
</dbReference>
<dbReference type="SMART" id="SM00320">
    <property type="entry name" value="WD40"/>
    <property type="match status" value="6"/>
</dbReference>
<dbReference type="CDD" id="cd00200">
    <property type="entry name" value="WD40"/>
    <property type="match status" value="1"/>
</dbReference>
<dbReference type="GO" id="GO:0000417">
    <property type="term" value="C:HIR complex"/>
    <property type="evidence" value="ECO:0007669"/>
    <property type="project" value="TreeGrafter"/>
</dbReference>
<organism evidence="13">
    <name type="scientific">Trichuris suis</name>
    <name type="common">pig whipworm</name>
    <dbReference type="NCBI Taxonomy" id="68888"/>
    <lineage>
        <taxon>Eukaryota</taxon>
        <taxon>Metazoa</taxon>
        <taxon>Ecdysozoa</taxon>
        <taxon>Nematoda</taxon>
        <taxon>Enoplea</taxon>
        <taxon>Dorylaimia</taxon>
        <taxon>Trichinellida</taxon>
        <taxon>Trichuridae</taxon>
        <taxon>Trichuris</taxon>
    </lineage>
</organism>
<feature type="region of interest" description="Disordered" evidence="10">
    <location>
        <begin position="615"/>
        <end position="634"/>
    </location>
</feature>
<dbReference type="InterPro" id="IPR001680">
    <property type="entry name" value="WD40_rpt"/>
</dbReference>
<keyword evidence="3 9" id="KW-0853">WD repeat</keyword>
<sequence>MQLIKPYTVNHDDSPIYSISVDPSGTKFVTSGLSKTSTGLIMIWDLQAALLEGTPNERRPLLLCRMEAHSACINCVRWSGRPKVFATAGSDSLVMVWTFAGNCPSSGGFEVPPEYWKCTATMAGHIADVLGLDWSPGDRYLASCSVDNTIIIWNANKFPEKTATLRGHESIVKGIRFDPIGKYLASQGEDKTLRIWATSDWTLLETIRKPFEKTSGSTHVLRLDWSPDGFLLASAHAMNNGGPVSKLIERNDWTYERDFVGHRKAVTCVRWSPTFYRGTEKGKEAAVSSICATGGKDRTLSVWSMSRSRPIVVLTNIFTKSIMDMVWSANGSMLLLSSLDGNVAICQFTPEETGSVLPQAEKIEYLKRAYGNIEFSHLGFLDPDYSCATGGSSRIIENPQFLAAHRAALLKKKQDGERIDYAMPSVAVSSSIPLQEAQIETRTSTGKRRIVLTSAPVAEPKLKPNLNISAPLPEGSIDGNTAKGYPAQTVAESEHPKGEEATVLSAENKDNISVAVAHQQSISGMTKSIMKAVTSCLGGSHAELPQSALSSCSAISKENEHRHLGKEQSRLGGRKMVLSQASASEKKRSVKRTFAKGDHQRSKVLIVPSDTESELETDSVKTKRSSVGPSKHSAGVSKQCAKTAGLTQILAKIDEKYGEYTFSIENHISVGLNVSVSQLICSSGNVCLWKATFQSRALAMKASNHIVAVLLEDNMISVLLTSNGKQLTHEFAVSHDVKYIDCRNWCLFVIFVTGKLCVCENKSELDVQSVKTKRSSVGPSKHSAGVSKQCAKTAGLTQILAKIDEKYGEYTFSIENHISVGLNVSVSQLICSSGNVCLWKATFQSRALAMKASNHIVAVLLEDNMISVLLTSNGKQLTHEFAVSHDVKYIDCRNWCLFVIFVTGKLCVWSFEGGMKVLCRTSALPFLRGSDVSVENTKLTDDGRPIVSLSNGKTFLYNSVGHAWLLIVDSSSSFFKLATVRNLLDASERLGVHGPLRELTKDSGVPALATARTELLSTLTENFFEMQVQSSRVLRSKDEYKYWLMQYVKNLVDGGNVSKLRSVLQFLDDDSTDKSVANWPKRQLLKDVLPLLCVNPTMESLYTEYADSPVEISSEDLVSSVAAVNAHFPNVASGNVFSFNCGTLHLFHRGCRREDGARQSPKRSLQPREKLGDDYIRLLIYEIKKFLHYQAESIDGYYAIIQKLSIEDTIGSPLKLGVVARASNCSQNSVLTVEQVNSPMCSGQSSDVNLMCSGEVNPYKRVLLVTRRGIELKLNCTSSAEKREE</sequence>
<reference evidence="13" key="1">
    <citation type="journal article" date="2014" name="Nat. Genet.">
        <title>Genome and transcriptome of the porcine whipworm Trichuris suis.</title>
        <authorList>
            <person name="Jex A.R."/>
            <person name="Nejsum P."/>
            <person name="Schwarz E.M."/>
            <person name="Hu L."/>
            <person name="Young N.D."/>
            <person name="Hall R.S."/>
            <person name="Korhonen P.K."/>
            <person name="Liao S."/>
            <person name="Thamsborg S."/>
            <person name="Xia J."/>
            <person name="Xu P."/>
            <person name="Wang S."/>
            <person name="Scheerlinck J.P."/>
            <person name="Hofmann A."/>
            <person name="Sternberg P.W."/>
            <person name="Wang J."/>
            <person name="Gasser R.B."/>
        </authorList>
    </citation>
    <scope>NUCLEOTIDE SEQUENCE [LARGE SCALE GENOMIC DNA]</scope>
    <source>
        <strain evidence="13">DCEP-RM93F</strain>
    </source>
</reference>
<keyword evidence="7" id="KW-0804">Transcription</keyword>
<evidence type="ECO:0000256" key="8">
    <source>
        <dbReference type="ARBA" id="ARBA00023242"/>
    </source>
</evidence>
<dbReference type="GO" id="GO:0006338">
    <property type="term" value="P:chromatin remodeling"/>
    <property type="evidence" value="ECO:0007669"/>
    <property type="project" value="InterPro"/>
</dbReference>
<feature type="repeat" description="WD" evidence="9">
    <location>
        <begin position="165"/>
        <end position="206"/>
    </location>
</feature>
<evidence type="ECO:0000256" key="1">
    <source>
        <dbReference type="ARBA" id="ARBA00004123"/>
    </source>
</evidence>
<dbReference type="GO" id="GO:0031491">
    <property type="term" value="F:nucleosome binding"/>
    <property type="evidence" value="ECO:0007669"/>
    <property type="project" value="TreeGrafter"/>
</dbReference>
<dbReference type="GO" id="GO:0006351">
    <property type="term" value="P:DNA-templated transcription"/>
    <property type="evidence" value="ECO:0007669"/>
    <property type="project" value="InterPro"/>
</dbReference>
<dbReference type="InterPro" id="IPR015943">
    <property type="entry name" value="WD40/YVTN_repeat-like_dom_sf"/>
</dbReference>